<feature type="chain" id="PRO_5045006992" description="Carboxylic ester hydrolase" evidence="6">
    <location>
        <begin position="18"/>
        <end position="553"/>
    </location>
</feature>
<dbReference type="Gene3D" id="3.40.50.1820">
    <property type="entry name" value="alpha/beta hydrolase"/>
    <property type="match status" value="1"/>
</dbReference>
<keyword evidence="2" id="KW-0719">Serine esterase</keyword>
<sequence length="553" mass="61687">MCLKVLVTLLLLGVVSCYGDYPPQPPPIVDIRGLGQVVGSIGQTAWTGRTIYKFQAIHYALAPVGYLRFQPPVGIGPWFGIKDATQPGVRCPQITESYVNVDNEDCLTLSVFSNDLSASRPVMVFIHGGFFYTGGADTFQPDYLLESDVVLVVIQYRLGPLGFLSTMSERIPGNAGILDVIAALEWVQQHIWNFGGVRSLVTIFGQSAGAATISLLLRSPLVQTREIPLFHRAIMHSGSMFNPRHLSDASMEGTWDIARRMCPEGYDLERCFCEAPVVSLLSAFLDHRAEAIRDRGLAFVTASDIVIGGPSGLFPYHPLQYLGVTNPGIAVMAGTVSQDGLYLLNELYRFQPDLPRTMNNEQDIMDYIRILHEKFGPTSFNGALESYAFQRHILKQDTEELRWDSLVTRFTDICATSGLKAAVLTDVLALYRINPGNIYLYSFDYSSSLAKEKKMFVPFPYKGAVQHEDDLQYLFPLKKMNADDVKIAQLMVQLWTTFAIDGVPRAKEVPSWLPMKTLIGPYLKIDSICEQKIDYRDEFTATSRKYAPAKAEL</sequence>
<evidence type="ECO:0000313" key="9">
    <source>
        <dbReference type="Proteomes" id="UP000069940"/>
    </source>
</evidence>
<protein>
    <recommendedName>
        <fullName evidence="6">Carboxylic ester hydrolase</fullName>
        <ecNumber evidence="6">3.1.1.-</ecNumber>
    </recommendedName>
</protein>
<evidence type="ECO:0000256" key="3">
    <source>
        <dbReference type="ARBA" id="ARBA00022801"/>
    </source>
</evidence>
<comment type="similarity">
    <text evidence="1 6">Belongs to the type-B carboxylesterase/lipase family.</text>
</comment>
<dbReference type="Proteomes" id="UP000069940">
    <property type="component" value="Unassembled WGS sequence"/>
</dbReference>
<dbReference type="InterPro" id="IPR029058">
    <property type="entry name" value="AB_hydrolase_fold"/>
</dbReference>
<dbReference type="EnsemblMetazoa" id="AALFPA23_013503.R19546">
    <property type="protein sequence ID" value="AALFPA23_013503.P19546"/>
    <property type="gene ID" value="AALFPA23_013503"/>
</dbReference>
<dbReference type="PANTHER" id="PTHR43142">
    <property type="entry name" value="CARBOXYLIC ESTER HYDROLASE"/>
    <property type="match status" value="1"/>
</dbReference>
<keyword evidence="9" id="KW-1185">Reference proteome</keyword>
<dbReference type="InterPro" id="IPR019826">
    <property type="entry name" value="Carboxylesterase_B_AS"/>
</dbReference>
<evidence type="ECO:0000256" key="5">
    <source>
        <dbReference type="ARBA" id="ARBA00023180"/>
    </source>
</evidence>
<evidence type="ECO:0000256" key="6">
    <source>
        <dbReference type="RuleBase" id="RU361235"/>
    </source>
</evidence>
<dbReference type="Pfam" id="PF00135">
    <property type="entry name" value="COesterase"/>
    <property type="match status" value="1"/>
</dbReference>
<feature type="domain" description="Carboxylesterase type B" evidence="7">
    <location>
        <begin position="27"/>
        <end position="528"/>
    </location>
</feature>
<accession>A0ABM1YZB5</accession>
<evidence type="ECO:0000256" key="1">
    <source>
        <dbReference type="ARBA" id="ARBA00005964"/>
    </source>
</evidence>
<dbReference type="PANTHER" id="PTHR43142:SF1">
    <property type="entry name" value="CARBOXYLIC ESTER HYDROLASE"/>
    <property type="match status" value="1"/>
</dbReference>
<reference evidence="9" key="1">
    <citation type="journal article" date="2015" name="Proc. Natl. Acad. Sci. U.S.A.">
        <title>Genome sequence of the Asian Tiger mosquito, Aedes albopictus, reveals insights into its biology, genetics, and evolution.</title>
        <authorList>
            <person name="Chen X.G."/>
            <person name="Jiang X."/>
            <person name="Gu J."/>
            <person name="Xu M."/>
            <person name="Wu Y."/>
            <person name="Deng Y."/>
            <person name="Zhang C."/>
            <person name="Bonizzoni M."/>
            <person name="Dermauw W."/>
            <person name="Vontas J."/>
            <person name="Armbruster P."/>
            <person name="Huang X."/>
            <person name="Yang Y."/>
            <person name="Zhang H."/>
            <person name="He W."/>
            <person name="Peng H."/>
            <person name="Liu Y."/>
            <person name="Wu K."/>
            <person name="Chen J."/>
            <person name="Lirakis M."/>
            <person name="Topalis P."/>
            <person name="Van Leeuwen T."/>
            <person name="Hall A.B."/>
            <person name="Jiang X."/>
            <person name="Thorpe C."/>
            <person name="Mueller R.L."/>
            <person name="Sun C."/>
            <person name="Waterhouse R.M."/>
            <person name="Yan G."/>
            <person name="Tu Z.J."/>
            <person name="Fang X."/>
            <person name="James A.A."/>
        </authorList>
    </citation>
    <scope>NUCLEOTIDE SEQUENCE [LARGE SCALE GENOMIC DNA]</scope>
    <source>
        <strain evidence="9">Foshan</strain>
    </source>
</reference>
<proteinExistence type="inferred from homology"/>
<keyword evidence="6" id="KW-0732">Signal</keyword>
<dbReference type="EC" id="3.1.1.-" evidence="6"/>
<dbReference type="PROSITE" id="PS00122">
    <property type="entry name" value="CARBOXYLESTERASE_B_1"/>
    <property type="match status" value="1"/>
</dbReference>
<dbReference type="PROSITE" id="PS51257">
    <property type="entry name" value="PROKAR_LIPOPROTEIN"/>
    <property type="match status" value="1"/>
</dbReference>
<dbReference type="RefSeq" id="XP_019524887.3">
    <property type="nucleotide sequence ID" value="XM_019669342.3"/>
</dbReference>
<keyword evidence="4" id="KW-1015">Disulfide bond</keyword>
<evidence type="ECO:0000256" key="2">
    <source>
        <dbReference type="ARBA" id="ARBA00022487"/>
    </source>
</evidence>
<keyword evidence="5" id="KW-0325">Glycoprotein</keyword>
<dbReference type="GeneID" id="109397020"/>
<evidence type="ECO:0000256" key="4">
    <source>
        <dbReference type="ARBA" id="ARBA00023157"/>
    </source>
</evidence>
<dbReference type="SUPFAM" id="SSF53474">
    <property type="entry name" value="alpha/beta-Hydrolases"/>
    <property type="match status" value="1"/>
</dbReference>
<name>A0ABM1YZB5_AEDAL</name>
<evidence type="ECO:0000313" key="8">
    <source>
        <dbReference type="EnsemblMetazoa" id="AALFPA23_013503.P19546"/>
    </source>
</evidence>
<feature type="signal peptide" evidence="6">
    <location>
        <begin position="1"/>
        <end position="17"/>
    </location>
</feature>
<organism evidence="8 9">
    <name type="scientific">Aedes albopictus</name>
    <name type="common">Asian tiger mosquito</name>
    <name type="synonym">Stegomyia albopicta</name>
    <dbReference type="NCBI Taxonomy" id="7160"/>
    <lineage>
        <taxon>Eukaryota</taxon>
        <taxon>Metazoa</taxon>
        <taxon>Ecdysozoa</taxon>
        <taxon>Arthropoda</taxon>
        <taxon>Hexapoda</taxon>
        <taxon>Insecta</taxon>
        <taxon>Pterygota</taxon>
        <taxon>Neoptera</taxon>
        <taxon>Endopterygota</taxon>
        <taxon>Diptera</taxon>
        <taxon>Nematocera</taxon>
        <taxon>Culicoidea</taxon>
        <taxon>Culicidae</taxon>
        <taxon>Culicinae</taxon>
        <taxon>Aedini</taxon>
        <taxon>Aedes</taxon>
        <taxon>Stegomyia</taxon>
    </lineage>
</organism>
<reference evidence="8" key="2">
    <citation type="submission" date="2025-05" db="UniProtKB">
        <authorList>
            <consortium name="EnsemblMetazoa"/>
        </authorList>
    </citation>
    <scope>IDENTIFICATION</scope>
    <source>
        <strain evidence="8">Foshan</strain>
    </source>
</reference>
<evidence type="ECO:0000259" key="7">
    <source>
        <dbReference type="Pfam" id="PF00135"/>
    </source>
</evidence>
<dbReference type="InterPro" id="IPR002018">
    <property type="entry name" value="CarbesteraseB"/>
</dbReference>
<keyword evidence="3 6" id="KW-0378">Hydrolase</keyword>